<evidence type="ECO:0000313" key="8">
    <source>
        <dbReference type="EMBL" id="SEG88080.1"/>
    </source>
</evidence>
<dbReference type="Proteomes" id="UP000236723">
    <property type="component" value="Unassembled WGS sequence"/>
</dbReference>
<evidence type="ECO:0000256" key="4">
    <source>
        <dbReference type="ARBA" id="ARBA00023002"/>
    </source>
</evidence>
<accession>A0A1H6DS86</accession>
<dbReference type="CDD" id="cd08283">
    <property type="entry name" value="FDH_like_1"/>
    <property type="match status" value="1"/>
</dbReference>
<dbReference type="Pfam" id="PF08240">
    <property type="entry name" value="ADH_N"/>
    <property type="match status" value="1"/>
</dbReference>
<dbReference type="PANTHER" id="PTHR42813:SF2">
    <property type="entry name" value="DEHYDROGENASE, ZINC-CONTAINING, PUTATIVE (AFU_ORTHOLOGUE AFUA_2G02810)-RELATED"/>
    <property type="match status" value="1"/>
</dbReference>
<dbReference type="InterPro" id="IPR036291">
    <property type="entry name" value="NAD(P)-bd_dom_sf"/>
</dbReference>
<sequence>MKATTWAGRNKVEVRDVPDPSILNSRDAIVRITSTAICGSDLHLLDGYVPTMQDGDVMGHEFMGEVVEVGPGVEAGRLRVGDRVVVPFPIACGVCAACAAELYSCCENSNPNAGVAEKMFGHPTAGIFGYSHLTGGFAGGQAEYARVPFADFGPLKVDGDLSDEQVLFLSDILPTGYMGAQMCDIRPTDVVAVWGAGPVGQLAMDSARLLGAAQVIAIDREPYRLRMAEDAGHTTVDFSEVDIRSALLELTGGRGPDKCIDAVGLEATHGSAHIHVYDRIKQAVRAETDRPHALRQAILACRNGGVVSVIGVYTGLVDKFPAGAWMNRSLTLRTGQCHVQRYMKPLLKRIERRELDPTRIITHTLPLDEAPHGYNIFKRKRDNCEKIVLKP</sequence>
<dbReference type="PROSITE" id="PS00059">
    <property type="entry name" value="ADH_ZINC"/>
    <property type="match status" value="1"/>
</dbReference>
<evidence type="ECO:0000256" key="5">
    <source>
        <dbReference type="RuleBase" id="RU361277"/>
    </source>
</evidence>
<dbReference type="InterPro" id="IPR013149">
    <property type="entry name" value="ADH-like_C"/>
</dbReference>
<dbReference type="OrthoDB" id="241504at2"/>
<comment type="cofactor">
    <cofactor evidence="1 5">
        <name>Zn(2+)</name>
        <dbReference type="ChEBI" id="CHEBI:29105"/>
    </cofactor>
</comment>
<protein>
    <submittedName>
        <fullName evidence="8">Threonine dehydrogenase</fullName>
    </submittedName>
</protein>
<dbReference type="SUPFAM" id="SSF50129">
    <property type="entry name" value="GroES-like"/>
    <property type="match status" value="1"/>
</dbReference>
<organism evidence="8 9">
    <name type="scientific">Thermomonospora echinospora</name>
    <dbReference type="NCBI Taxonomy" id="1992"/>
    <lineage>
        <taxon>Bacteria</taxon>
        <taxon>Bacillati</taxon>
        <taxon>Actinomycetota</taxon>
        <taxon>Actinomycetes</taxon>
        <taxon>Streptosporangiales</taxon>
        <taxon>Thermomonosporaceae</taxon>
        <taxon>Thermomonospora</taxon>
    </lineage>
</organism>
<dbReference type="Pfam" id="PF00107">
    <property type="entry name" value="ADH_zinc_N"/>
    <property type="match status" value="1"/>
</dbReference>
<comment type="similarity">
    <text evidence="5">Belongs to the zinc-containing alcohol dehydrogenase family.</text>
</comment>
<keyword evidence="3 5" id="KW-0862">Zinc</keyword>
<dbReference type="SUPFAM" id="SSF51735">
    <property type="entry name" value="NAD(P)-binding Rossmann-fold domains"/>
    <property type="match status" value="1"/>
</dbReference>
<gene>
    <name evidence="8" type="ORF">SAMN04489712_12171</name>
</gene>
<dbReference type="Gene3D" id="3.90.180.10">
    <property type="entry name" value="Medium-chain alcohol dehydrogenases, catalytic domain"/>
    <property type="match status" value="1"/>
</dbReference>
<dbReference type="RefSeq" id="WP_103943377.1">
    <property type="nucleotide sequence ID" value="NZ_FNVO01000021.1"/>
</dbReference>
<dbReference type="InterPro" id="IPR011032">
    <property type="entry name" value="GroES-like_sf"/>
</dbReference>
<feature type="domain" description="Alcohol dehydrogenase-like N-terminal" evidence="7">
    <location>
        <begin position="26"/>
        <end position="151"/>
    </location>
</feature>
<keyword evidence="4" id="KW-0560">Oxidoreductase</keyword>
<dbReference type="AlphaFoldDB" id="A0A1H6DS86"/>
<dbReference type="Gene3D" id="3.40.50.720">
    <property type="entry name" value="NAD(P)-binding Rossmann-like Domain"/>
    <property type="match status" value="1"/>
</dbReference>
<evidence type="ECO:0000259" key="6">
    <source>
        <dbReference type="Pfam" id="PF00107"/>
    </source>
</evidence>
<evidence type="ECO:0000256" key="1">
    <source>
        <dbReference type="ARBA" id="ARBA00001947"/>
    </source>
</evidence>
<dbReference type="GO" id="GO:0016491">
    <property type="term" value="F:oxidoreductase activity"/>
    <property type="evidence" value="ECO:0007669"/>
    <property type="project" value="UniProtKB-KW"/>
</dbReference>
<name>A0A1H6DS86_9ACTN</name>
<keyword evidence="9" id="KW-1185">Reference proteome</keyword>
<dbReference type="GO" id="GO:0008270">
    <property type="term" value="F:zinc ion binding"/>
    <property type="evidence" value="ECO:0007669"/>
    <property type="project" value="InterPro"/>
</dbReference>
<dbReference type="PANTHER" id="PTHR42813">
    <property type="entry name" value="ZINC-TYPE ALCOHOL DEHYDROGENASE-LIKE"/>
    <property type="match status" value="1"/>
</dbReference>
<evidence type="ECO:0000313" key="9">
    <source>
        <dbReference type="Proteomes" id="UP000236723"/>
    </source>
</evidence>
<proteinExistence type="inferred from homology"/>
<evidence type="ECO:0000256" key="3">
    <source>
        <dbReference type="ARBA" id="ARBA00022833"/>
    </source>
</evidence>
<dbReference type="InterPro" id="IPR002328">
    <property type="entry name" value="ADH_Zn_CS"/>
</dbReference>
<dbReference type="InterPro" id="IPR013154">
    <property type="entry name" value="ADH-like_N"/>
</dbReference>
<feature type="domain" description="Alcohol dehydrogenase-like C-terminal" evidence="6">
    <location>
        <begin position="198"/>
        <end position="268"/>
    </location>
</feature>
<dbReference type="EMBL" id="FNVO01000021">
    <property type="protein sequence ID" value="SEG88080.1"/>
    <property type="molecule type" value="Genomic_DNA"/>
</dbReference>
<evidence type="ECO:0000256" key="2">
    <source>
        <dbReference type="ARBA" id="ARBA00022723"/>
    </source>
</evidence>
<keyword evidence="2 5" id="KW-0479">Metal-binding</keyword>
<evidence type="ECO:0000259" key="7">
    <source>
        <dbReference type="Pfam" id="PF08240"/>
    </source>
</evidence>
<reference evidence="9" key="1">
    <citation type="submission" date="2016-10" db="EMBL/GenBank/DDBJ databases">
        <authorList>
            <person name="Varghese N."/>
            <person name="Submissions S."/>
        </authorList>
    </citation>
    <scope>NUCLEOTIDE SEQUENCE [LARGE SCALE GENOMIC DNA]</scope>
    <source>
        <strain evidence="9">DSM 43163</strain>
    </source>
</reference>